<dbReference type="GO" id="GO:0008168">
    <property type="term" value="F:methyltransferase activity"/>
    <property type="evidence" value="ECO:0007669"/>
    <property type="project" value="TreeGrafter"/>
</dbReference>
<evidence type="ECO:0000256" key="1">
    <source>
        <dbReference type="ARBA" id="ARBA00038158"/>
    </source>
</evidence>
<reference evidence="3 4" key="1">
    <citation type="submission" date="2024-02" db="EMBL/GenBank/DDBJ databases">
        <title>De novo assembly and annotation of 12 fungi associated with fruit tree decline syndrome in Ontario, Canada.</title>
        <authorList>
            <person name="Sulman M."/>
            <person name="Ellouze W."/>
            <person name="Ilyukhin E."/>
        </authorList>
    </citation>
    <scope>NUCLEOTIDE SEQUENCE [LARGE SCALE GENOMIC DNA]</scope>
    <source>
        <strain evidence="3 4">M11/M66-122</strain>
    </source>
</reference>
<accession>A0AAN9UEE0</accession>
<organism evidence="3 4">
    <name type="scientific">Diatrype stigma</name>
    <dbReference type="NCBI Taxonomy" id="117547"/>
    <lineage>
        <taxon>Eukaryota</taxon>
        <taxon>Fungi</taxon>
        <taxon>Dikarya</taxon>
        <taxon>Ascomycota</taxon>
        <taxon>Pezizomycotina</taxon>
        <taxon>Sordariomycetes</taxon>
        <taxon>Xylariomycetidae</taxon>
        <taxon>Xylariales</taxon>
        <taxon>Diatrypaceae</taxon>
        <taxon>Diatrype</taxon>
    </lineage>
</organism>
<sequence>MVGSSGSSGSSASHPDQGQGQGQGQGQQQQQQQQQPPPPPPPEQESTPTATWPANAAVLTASDPQEPDSDEEDNDEDIDDDDINDDADSALGHDTASTTASLSASIMDYRTVHGRTFHSEKHATRYWGPNDDRQNDAMDINHHVLTLLLDGKLHLAPLRPDIQKVLDVGTGTGIWAIDFADEYPACQVLGTDLSPIQPYWVPPNCKFEIDDAELTWTWPAETFDFVHARYLVGAISDWARLFRQAYAALKPGGWIETWEPDAAFKSDDGSVPDDSHLVRWTTMNHEGGRRLGKPFTVVSDDLQVKSLQEAGFTDITVKNLKVPVGPWPADPKFSEVGQYSQFAIEQDLEGTIMFMWELVMQKPMDEMRIFAMNIRKEIRSRVIHAYIPARLVYARKPL</sequence>
<dbReference type="Gene3D" id="3.40.50.150">
    <property type="entry name" value="Vaccinia Virus protein VP39"/>
    <property type="match status" value="1"/>
</dbReference>
<dbReference type="SUPFAM" id="SSF81995">
    <property type="entry name" value="beta-sandwich domain of Sec23/24"/>
    <property type="match status" value="1"/>
</dbReference>
<dbReference type="SUPFAM" id="SSF53335">
    <property type="entry name" value="S-adenosyl-L-methionine-dependent methyltransferases"/>
    <property type="match status" value="1"/>
</dbReference>
<gene>
    <name evidence="3" type="ORF">SLS62_009522</name>
</gene>
<feature type="compositionally biased region" description="Acidic residues" evidence="2">
    <location>
        <begin position="65"/>
        <end position="88"/>
    </location>
</feature>
<dbReference type="PANTHER" id="PTHR43591:SF10">
    <property type="entry name" value="ABC TRANSMEMBRANE TYPE-1 DOMAIN-CONTAINING PROTEIN-RELATED"/>
    <property type="match status" value="1"/>
</dbReference>
<dbReference type="CDD" id="cd02440">
    <property type="entry name" value="AdoMet_MTases"/>
    <property type="match status" value="1"/>
</dbReference>
<dbReference type="PANTHER" id="PTHR43591">
    <property type="entry name" value="METHYLTRANSFERASE"/>
    <property type="match status" value="1"/>
</dbReference>
<dbReference type="Proteomes" id="UP001320420">
    <property type="component" value="Unassembled WGS sequence"/>
</dbReference>
<evidence type="ECO:0000313" key="4">
    <source>
        <dbReference type="Proteomes" id="UP001320420"/>
    </source>
</evidence>
<feature type="compositionally biased region" description="Low complexity" evidence="2">
    <location>
        <begin position="1"/>
        <end position="13"/>
    </location>
</feature>
<evidence type="ECO:0000313" key="3">
    <source>
        <dbReference type="EMBL" id="KAK7746143.1"/>
    </source>
</evidence>
<protein>
    <recommendedName>
        <fullName evidence="5">Methyltransferase</fullName>
    </recommendedName>
</protein>
<evidence type="ECO:0008006" key="5">
    <source>
        <dbReference type="Google" id="ProtNLM"/>
    </source>
</evidence>
<feature type="region of interest" description="Disordered" evidence="2">
    <location>
        <begin position="1"/>
        <end position="98"/>
    </location>
</feature>
<keyword evidence="4" id="KW-1185">Reference proteome</keyword>
<dbReference type="InterPro" id="IPR029063">
    <property type="entry name" value="SAM-dependent_MTases_sf"/>
</dbReference>
<dbReference type="Pfam" id="PF13489">
    <property type="entry name" value="Methyltransf_23"/>
    <property type="match status" value="1"/>
</dbReference>
<name>A0AAN9UEE0_9PEZI</name>
<dbReference type="AlphaFoldDB" id="A0AAN9UEE0"/>
<comment type="caution">
    <text evidence="3">The sequence shown here is derived from an EMBL/GenBank/DDBJ whole genome shotgun (WGS) entry which is preliminary data.</text>
</comment>
<evidence type="ECO:0000256" key="2">
    <source>
        <dbReference type="SAM" id="MobiDB-lite"/>
    </source>
</evidence>
<dbReference type="EMBL" id="JAKJXP020000101">
    <property type="protein sequence ID" value="KAK7746143.1"/>
    <property type="molecule type" value="Genomic_DNA"/>
</dbReference>
<proteinExistence type="inferred from homology"/>
<comment type="similarity">
    <text evidence="1">Belongs to the methyltransferase superfamily. LaeA methyltransferase family.</text>
</comment>